<keyword evidence="1" id="KW-0732">Signal</keyword>
<gene>
    <name evidence="2" type="ORF">T11_4206</name>
</gene>
<proteinExistence type="predicted"/>
<dbReference type="AlphaFoldDB" id="A0A0V1GNG0"/>
<organism evidence="2 3">
    <name type="scientific">Trichinella zimbabwensis</name>
    <dbReference type="NCBI Taxonomy" id="268475"/>
    <lineage>
        <taxon>Eukaryota</taxon>
        <taxon>Metazoa</taxon>
        <taxon>Ecdysozoa</taxon>
        <taxon>Nematoda</taxon>
        <taxon>Enoplea</taxon>
        <taxon>Dorylaimia</taxon>
        <taxon>Trichinellida</taxon>
        <taxon>Trichinellidae</taxon>
        <taxon>Trichinella</taxon>
    </lineage>
</organism>
<feature type="chain" id="PRO_5006878569" description="Secreted protein" evidence="1">
    <location>
        <begin position="26"/>
        <end position="84"/>
    </location>
</feature>
<reference evidence="2 3" key="1">
    <citation type="submission" date="2015-01" db="EMBL/GenBank/DDBJ databases">
        <title>Evolution of Trichinella species and genotypes.</title>
        <authorList>
            <person name="Korhonen P.K."/>
            <person name="Edoardo P."/>
            <person name="Giuseppe L.R."/>
            <person name="Gasser R.B."/>
        </authorList>
    </citation>
    <scope>NUCLEOTIDE SEQUENCE [LARGE SCALE GENOMIC DNA]</scope>
    <source>
        <strain evidence="2">ISS1029</strain>
    </source>
</reference>
<name>A0A0V1GNG0_9BILA</name>
<keyword evidence="3" id="KW-1185">Reference proteome</keyword>
<dbReference type="Proteomes" id="UP000055024">
    <property type="component" value="Unassembled WGS sequence"/>
</dbReference>
<evidence type="ECO:0000256" key="1">
    <source>
        <dbReference type="SAM" id="SignalP"/>
    </source>
</evidence>
<protein>
    <recommendedName>
        <fullName evidence="4">Secreted protein</fullName>
    </recommendedName>
</protein>
<evidence type="ECO:0000313" key="3">
    <source>
        <dbReference type="Proteomes" id="UP000055024"/>
    </source>
</evidence>
<evidence type="ECO:0008006" key="4">
    <source>
        <dbReference type="Google" id="ProtNLM"/>
    </source>
</evidence>
<feature type="signal peptide" evidence="1">
    <location>
        <begin position="1"/>
        <end position="25"/>
    </location>
</feature>
<comment type="caution">
    <text evidence="2">The sequence shown here is derived from an EMBL/GenBank/DDBJ whole genome shotgun (WGS) entry which is preliminary data.</text>
</comment>
<dbReference type="EMBL" id="JYDP01000687">
    <property type="protein sequence ID" value="KRY99807.1"/>
    <property type="molecule type" value="Genomic_DNA"/>
</dbReference>
<evidence type="ECO:0000313" key="2">
    <source>
        <dbReference type="EMBL" id="KRY99807.1"/>
    </source>
</evidence>
<sequence>MQRARASLFFQALISLSSFCGQILSADNIKTVPSFQNSFNFKLPSRDSAVLRFAQRFLVHVVSVDSKLQTTSTNNKHTSNESAV</sequence>
<accession>A0A0V1GNG0</accession>